<sequence length="99" mass="11316">PPNHNTRLFPRGITTLSRISGTEHSQICRILLGLIVDLRLPGGHFPACLIRVVRVSLDFLYKSQYPMHSTETLCSLRDDLERFHANKSILLDLDICQNF</sequence>
<dbReference type="EMBL" id="JARIHO010000005">
    <property type="protein sequence ID" value="KAJ7360893.1"/>
    <property type="molecule type" value="Genomic_DNA"/>
</dbReference>
<dbReference type="AlphaFoldDB" id="A0AAD7EZY0"/>
<feature type="non-terminal residue" evidence="1">
    <location>
        <position position="99"/>
    </location>
</feature>
<keyword evidence="2" id="KW-1185">Reference proteome</keyword>
<organism evidence="1 2">
    <name type="scientific">Mycena albidolilacea</name>
    <dbReference type="NCBI Taxonomy" id="1033008"/>
    <lineage>
        <taxon>Eukaryota</taxon>
        <taxon>Fungi</taxon>
        <taxon>Dikarya</taxon>
        <taxon>Basidiomycota</taxon>
        <taxon>Agaricomycotina</taxon>
        <taxon>Agaricomycetes</taxon>
        <taxon>Agaricomycetidae</taxon>
        <taxon>Agaricales</taxon>
        <taxon>Marasmiineae</taxon>
        <taxon>Mycenaceae</taxon>
        <taxon>Mycena</taxon>
    </lineage>
</organism>
<gene>
    <name evidence="1" type="ORF">DFH08DRAFT_621741</name>
</gene>
<name>A0AAD7EZY0_9AGAR</name>
<reference evidence="1" key="1">
    <citation type="submission" date="2023-03" db="EMBL/GenBank/DDBJ databases">
        <title>Massive genome expansion in bonnet fungi (Mycena s.s.) driven by repeated elements and novel gene families across ecological guilds.</title>
        <authorList>
            <consortium name="Lawrence Berkeley National Laboratory"/>
            <person name="Harder C.B."/>
            <person name="Miyauchi S."/>
            <person name="Viragh M."/>
            <person name="Kuo A."/>
            <person name="Thoen E."/>
            <person name="Andreopoulos B."/>
            <person name="Lu D."/>
            <person name="Skrede I."/>
            <person name="Drula E."/>
            <person name="Henrissat B."/>
            <person name="Morin E."/>
            <person name="Kohler A."/>
            <person name="Barry K."/>
            <person name="LaButti K."/>
            <person name="Morin E."/>
            <person name="Salamov A."/>
            <person name="Lipzen A."/>
            <person name="Mereny Z."/>
            <person name="Hegedus B."/>
            <person name="Baldrian P."/>
            <person name="Stursova M."/>
            <person name="Weitz H."/>
            <person name="Taylor A."/>
            <person name="Grigoriev I.V."/>
            <person name="Nagy L.G."/>
            <person name="Martin F."/>
            <person name="Kauserud H."/>
        </authorList>
    </citation>
    <scope>NUCLEOTIDE SEQUENCE</scope>
    <source>
        <strain evidence="1">CBHHK002</strain>
    </source>
</reference>
<evidence type="ECO:0000313" key="2">
    <source>
        <dbReference type="Proteomes" id="UP001218218"/>
    </source>
</evidence>
<comment type="caution">
    <text evidence="1">The sequence shown here is derived from an EMBL/GenBank/DDBJ whole genome shotgun (WGS) entry which is preliminary data.</text>
</comment>
<proteinExistence type="predicted"/>
<accession>A0AAD7EZY0</accession>
<protein>
    <submittedName>
        <fullName evidence="1">Uncharacterized protein</fullName>
    </submittedName>
</protein>
<dbReference type="Proteomes" id="UP001218218">
    <property type="component" value="Unassembled WGS sequence"/>
</dbReference>
<feature type="non-terminal residue" evidence="1">
    <location>
        <position position="1"/>
    </location>
</feature>
<evidence type="ECO:0000313" key="1">
    <source>
        <dbReference type="EMBL" id="KAJ7360893.1"/>
    </source>
</evidence>